<dbReference type="GO" id="GO:0046872">
    <property type="term" value="F:metal ion binding"/>
    <property type="evidence" value="ECO:0007669"/>
    <property type="project" value="UniProtKB-KW"/>
</dbReference>
<evidence type="ECO:0000259" key="5">
    <source>
        <dbReference type="PROSITE" id="PS51296"/>
    </source>
</evidence>
<sequence length="135" mass="15380">MSEIPTDLIVRKGEMICLLEALPSHQARRFQIRCSDILPFVGMNADPEDYLPAFVLRKDEHIVAYLNRCAHLPMEMDWNPGIFFDEDFSHIVCSTHYALYEIDTGICVHGPCPKGAKLIPLRVQVEAEKIMFMGS</sequence>
<dbReference type="InterPro" id="IPR017941">
    <property type="entry name" value="Rieske_2Fe-2S"/>
</dbReference>
<dbReference type="CDD" id="cd03467">
    <property type="entry name" value="Rieske"/>
    <property type="match status" value="1"/>
</dbReference>
<evidence type="ECO:0000256" key="1">
    <source>
        <dbReference type="ARBA" id="ARBA00022714"/>
    </source>
</evidence>
<dbReference type="InterPro" id="IPR036922">
    <property type="entry name" value="Rieske_2Fe-2S_sf"/>
</dbReference>
<gene>
    <name evidence="6" type="ORF">SAMN06296008_11198</name>
</gene>
<evidence type="ECO:0000313" key="7">
    <source>
        <dbReference type="Proteomes" id="UP000192708"/>
    </source>
</evidence>
<dbReference type="PANTHER" id="PTHR40261:SF1">
    <property type="entry name" value="RIESKE DOMAIN-CONTAINING PROTEIN"/>
    <property type="match status" value="1"/>
</dbReference>
<dbReference type="PANTHER" id="PTHR40261">
    <property type="match status" value="1"/>
</dbReference>
<dbReference type="PROSITE" id="PS51296">
    <property type="entry name" value="RIESKE"/>
    <property type="match status" value="1"/>
</dbReference>
<dbReference type="GO" id="GO:0051213">
    <property type="term" value="F:dioxygenase activity"/>
    <property type="evidence" value="ECO:0007669"/>
    <property type="project" value="UniProtKB-KW"/>
</dbReference>
<protein>
    <submittedName>
        <fullName evidence="6">Ferredoxin subunit of nitrite reductase or a ring-hydroxylating dioxygenase</fullName>
    </submittedName>
</protein>
<dbReference type="Proteomes" id="UP000192708">
    <property type="component" value="Unassembled WGS sequence"/>
</dbReference>
<name>A0A1W2B6H3_9BURK</name>
<keyword evidence="2" id="KW-0479">Metal-binding</keyword>
<proteinExistence type="predicted"/>
<evidence type="ECO:0000256" key="3">
    <source>
        <dbReference type="ARBA" id="ARBA00023004"/>
    </source>
</evidence>
<keyword evidence="3" id="KW-0408">Iron</keyword>
<dbReference type="Pfam" id="PF00355">
    <property type="entry name" value="Rieske"/>
    <property type="match status" value="1"/>
</dbReference>
<dbReference type="OrthoDB" id="9794779at2"/>
<keyword evidence="6" id="KW-0223">Dioxygenase</keyword>
<keyword evidence="1" id="KW-0001">2Fe-2S</keyword>
<keyword evidence="4" id="KW-0411">Iron-sulfur</keyword>
<organism evidence="6 7">
    <name type="scientific">Polynucleobacter kasalickyi</name>
    <dbReference type="NCBI Taxonomy" id="1938817"/>
    <lineage>
        <taxon>Bacteria</taxon>
        <taxon>Pseudomonadati</taxon>
        <taxon>Pseudomonadota</taxon>
        <taxon>Betaproteobacteria</taxon>
        <taxon>Burkholderiales</taxon>
        <taxon>Burkholderiaceae</taxon>
        <taxon>Polynucleobacter</taxon>
    </lineage>
</organism>
<dbReference type="EMBL" id="FWXJ01000011">
    <property type="protein sequence ID" value="SMC68282.1"/>
    <property type="molecule type" value="Genomic_DNA"/>
</dbReference>
<keyword evidence="6" id="KW-0560">Oxidoreductase</keyword>
<accession>A0A1W2B6H3</accession>
<evidence type="ECO:0000256" key="2">
    <source>
        <dbReference type="ARBA" id="ARBA00022723"/>
    </source>
</evidence>
<dbReference type="GO" id="GO:0051537">
    <property type="term" value="F:2 iron, 2 sulfur cluster binding"/>
    <property type="evidence" value="ECO:0007669"/>
    <property type="project" value="UniProtKB-KW"/>
</dbReference>
<feature type="domain" description="Rieske" evidence="5">
    <location>
        <begin position="29"/>
        <end position="130"/>
    </location>
</feature>
<dbReference type="AlphaFoldDB" id="A0A1W2B6H3"/>
<evidence type="ECO:0000313" key="6">
    <source>
        <dbReference type="EMBL" id="SMC68282.1"/>
    </source>
</evidence>
<dbReference type="STRING" id="1938817.SAMN06296008_11198"/>
<reference evidence="6 7" key="1">
    <citation type="submission" date="2017-04" db="EMBL/GenBank/DDBJ databases">
        <authorList>
            <person name="Afonso C.L."/>
            <person name="Miller P.J."/>
            <person name="Scott M.A."/>
            <person name="Spackman E."/>
            <person name="Goraichik I."/>
            <person name="Dimitrov K.M."/>
            <person name="Suarez D.L."/>
            <person name="Swayne D.E."/>
        </authorList>
    </citation>
    <scope>NUCLEOTIDE SEQUENCE [LARGE SCALE GENOMIC DNA]</scope>
    <source>
        <strain evidence="6 7">VK13</strain>
    </source>
</reference>
<dbReference type="Gene3D" id="2.102.10.10">
    <property type="entry name" value="Rieske [2Fe-2S] iron-sulphur domain"/>
    <property type="match status" value="1"/>
</dbReference>
<keyword evidence="7" id="KW-1185">Reference proteome</keyword>
<dbReference type="SUPFAM" id="SSF50022">
    <property type="entry name" value="ISP domain"/>
    <property type="match status" value="1"/>
</dbReference>
<evidence type="ECO:0000256" key="4">
    <source>
        <dbReference type="ARBA" id="ARBA00023014"/>
    </source>
</evidence>
<dbReference type="RefSeq" id="WP_084284527.1">
    <property type="nucleotide sequence ID" value="NZ_FWXJ01000011.1"/>
</dbReference>